<evidence type="ECO:0000313" key="3">
    <source>
        <dbReference type="EMBL" id="PFR99991.1"/>
    </source>
</evidence>
<dbReference type="EMBL" id="NVBO01000115">
    <property type="protein sequence ID" value="PFR99991.1"/>
    <property type="molecule type" value="Genomic_DNA"/>
</dbReference>
<protein>
    <submittedName>
        <fullName evidence="3">Conjugal transfer protein</fullName>
    </submittedName>
</protein>
<feature type="transmembrane region" description="Helical" evidence="2">
    <location>
        <begin position="59"/>
        <end position="79"/>
    </location>
</feature>
<evidence type="ECO:0000313" key="4">
    <source>
        <dbReference type="Proteomes" id="UP000226357"/>
    </source>
</evidence>
<proteinExistence type="predicted"/>
<comment type="caution">
    <text evidence="3">The sequence shown here is derived from an EMBL/GenBank/DDBJ whole genome shotgun (WGS) entry which is preliminary data.</text>
</comment>
<dbReference type="InterPro" id="IPR035628">
    <property type="entry name" value="TcpC_C"/>
</dbReference>
<gene>
    <name evidence="3" type="ORF">COK38_14295</name>
</gene>
<dbReference type="AlphaFoldDB" id="A0AA44TFN0"/>
<dbReference type="Pfam" id="PF12642">
    <property type="entry name" value="TpcC"/>
    <property type="match status" value="1"/>
</dbReference>
<accession>A0AA44TFN0</accession>
<name>A0AA44TFN0_BACCE</name>
<keyword evidence="2" id="KW-1133">Transmembrane helix</keyword>
<keyword evidence="2" id="KW-0812">Transmembrane</keyword>
<keyword evidence="1" id="KW-0175">Coiled coil</keyword>
<sequence length="367" mass="41879">MMTDKKAEKKKFQFFKTAKKKTTEVLDKQQENTEAVKEKKKRKKREKVPAITGKKIGKVAFWTSMGFMFFGSTLSYIQLAGPPRAAAIQEKKEETQKVNVSEAELISYAKDFTNEYFNWKVESNVVDGRKKRLETYFVEGLDAQGGLNKDTLKNYNSSLLKSEAVEIKQKGNEAEVTMKIVQKLEPVQNSTPGADPAATPKDPKEITRYLSIPILTENGKMVIWNTPSIVHGEKTKAAYKVATFKPDGKQITEDTEVKRVEQFLQSVFKVYTEGTPEEIAYYFEKSNITNGLKGIMSFNKIENVRVYESKETDKGYHVLVDTILKDNDSSLEYTYTYDLNLINKDGKFSISSMKQFENKLEKVEVES</sequence>
<evidence type="ECO:0000256" key="1">
    <source>
        <dbReference type="SAM" id="Coils"/>
    </source>
</evidence>
<dbReference type="Proteomes" id="UP000226357">
    <property type="component" value="Unassembled WGS sequence"/>
</dbReference>
<evidence type="ECO:0000256" key="2">
    <source>
        <dbReference type="SAM" id="Phobius"/>
    </source>
</evidence>
<dbReference type="CDD" id="cd16386">
    <property type="entry name" value="TcpC_N"/>
    <property type="match status" value="1"/>
</dbReference>
<reference evidence="3 4" key="1">
    <citation type="submission" date="2017-09" db="EMBL/GenBank/DDBJ databases">
        <title>Large-scale bioinformatics analysis of Bacillus genomes uncovers conserved roles of natural products in bacterial physiology.</title>
        <authorList>
            <consortium name="Agbiome Team Llc"/>
            <person name="Bleich R.M."/>
            <person name="Grubbs K.J."/>
            <person name="Santa Maria K.C."/>
            <person name="Allen S.E."/>
            <person name="Farag S."/>
            <person name="Shank E.A."/>
            <person name="Bowers A."/>
        </authorList>
    </citation>
    <scope>NUCLEOTIDE SEQUENCE [LARGE SCALE GENOMIC DNA]</scope>
    <source>
        <strain evidence="3 4">AFS067272</strain>
    </source>
</reference>
<organism evidence="3 4">
    <name type="scientific">Bacillus cereus</name>
    <dbReference type="NCBI Taxonomy" id="1396"/>
    <lineage>
        <taxon>Bacteria</taxon>
        <taxon>Bacillati</taxon>
        <taxon>Bacillota</taxon>
        <taxon>Bacilli</taxon>
        <taxon>Bacillales</taxon>
        <taxon>Bacillaceae</taxon>
        <taxon>Bacillus</taxon>
        <taxon>Bacillus cereus group</taxon>
    </lineage>
</organism>
<dbReference type="InterPro" id="IPR024735">
    <property type="entry name" value="TcpC"/>
</dbReference>
<feature type="coiled-coil region" evidence="1">
    <location>
        <begin position="19"/>
        <end position="46"/>
    </location>
</feature>
<keyword evidence="2" id="KW-0472">Membrane</keyword>
<dbReference type="CDD" id="cd16428">
    <property type="entry name" value="TcpC_C"/>
    <property type="match status" value="1"/>
</dbReference>
<dbReference type="Gene3D" id="3.10.450.540">
    <property type="match status" value="2"/>
</dbReference>